<dbReference type="Pfam" id="PF11746">
    <property type="entry name" value="DUF3303"/>
    <property type="match status" value="1"/>
</dbReference>
<dbReference type="AlphaFoldDB" id="A0A383CCM0"/>
<gene>
    <name evidence="1" type="ORF">METZ01_LOCUS482667</name>
</gene>
<sequence>MKYVLTFWERPGGSFAEAEAAQERVLNIFQQYEMPSSLNITEFVIRVGEFGGYIVLETDNVADVHKLTTVFAAFQARLEPVLDVMDAVAAESEAIAWRNSLS</sequence>
<organism evidence="1">
    <name type="scientific">marine metagenome</name>
    <dbReference type="NCBI Taxonomy" id="408172"/>
    <lineage>
        <taxon>unclassified sequences</taxon>
        <taxon>metagenomes</taxon>
        <taxon>ecological metagenomes</taxon>
    </lineage>
</organism>
<accession>A0A383CCM0</accession>
<proteinExistence type="predicted"/>
<dbReference type="InterPro" id="IPR021734">
    <property type="entry name" value="DUF3303"/>
</dbReference>
<evidence type="ECO:0008006" key="2">
    <source>
        <dbReference type="Google" id="ProtNLM"/>
    </source>
</evidence>
<reference evidence="1" key="1">
    <citation type="submission" date="2018-05" db="EMBL/GenBank/DDBJ databases">
        <authorList>
            <person name="Lanie J.A."/>
            <person name="Ng W.-L."/>
            <person name="Kazmierczak K.M."/>
            <person name="Andrzejewski T.M."/>
            <person name="Davidsen T.M."/>
            <person name="Wayne K.J."/>
            <person name="Tettelin H."/>
            <person name="Glass J.I."/>
            <person name="Rusch D."/>
            <person name="Podicherti R."/>
            <person name="Tsui H.-C.T."/>
            <person name="Winkler M.E."/>
        </authorList>
    </citation>
    <scope>NUCLEOTIDE SEQUENCE</scope>
</reference>
<protein>
    <recommendedName>
        <fullName evidence="2">DUF3303 domain-containing protein</fullName>
    </recommendedName>
</protein>
<evidence type="ECO:0000313" key="1">
    <source>
        <dbReference type="EMBL" id="SVE29813.1"/>
    </source>
</evidence>
<name>A0A383CCM0_9ZZZZ</name>
<dbReference type="EMBL" id="UINC01207640">
    <property type="protein sequence ID" value="SVE29813.1"/>
    <property type="molecule type" value="Genomic_DNA"/>
</dbReference>